<gene>
    <name evidence="7" type="primary">Dper\GL26464</name>
    <name evidence="7" type="ORF">Dper_GL26464</name>
</gene>
<dbReference type="PANTHER" id="PTHR33588">
    <property type="entry name" value="CILIA- AND FLAGELLA-ASSOCIATED PROTEIN 299"/>
    <property type="match status" value="1"/>
</dbReference>
<evidence type="ECO:0000313" key="8">
    <source>
        <dbReference type="Proteomes" id="UP000008744"/>
    </source>
</evidence>
<dbReference type="eggNOG" id="ENOG502QSP8">
    <property type="taxonomic scope" value="Eukaryota"/>
</dbReference>
<reference evidence="7 8" key="1">
    <citation type="journal article" date="2007" name="Nature">
        <title>Evolution of genes and genomes on the Drosophila phylogeny.</title>
        <authorList>
            <consortium name="Drosophila 12 Genomes Consortium"/>
            <person name="Clark A.G."/>
            <person name="Eisen M.B."/>
            <person name="Smith D.R."/>
            <person name="Bergman C.M."/>
            <person name="Oliver B."/>
            <person name="Markow T.A."/>
            <person name="Kaufman T.C."/>
            <person name="Kellis M."/>
            <person name="Gelbart W."/>
            <person name="Iyer V.N."/>
            <person name="Pollard D.A."/>
            <person name="Sackton T.B."/>
            <person name="Larracuente A.M."/>
            <person name="Singh N.D."/>
            <person name="Abad J.P."/>
            <person name="Abt D.N."/>
            <person name="Adryan B."/>
            <person name="Aguade M."/>
            <person name="Akashi H."/>
            <person name="Anderson W.W."/>
            <person name="Aquadro C.F."/>
            <person name="Ardell D.H."/>
            <person name="Arguello R."/>
            <person name="Artieri C.G."/>
            <person name="Barbash D.A."/>
            <person name="Barker D."/>
            <person name="Barsanti P."/>
            <person name="Batterham P."/>
            <person name="Batzoglou S."/>
            <person name="Begun D."/>
            <person name="Bhutkar A."/>
            <person name="Blanco E."/>
            <person name="Bosak S.A."/>
            <person name="Bradley R.K."/>
            <person name="Brand A.D."/>
            <person name="Brent M.R."/>
            <person name="Brooks A.N."/>
            <person name="Brown R.H."/>
            <person name="Butlin R.K."/>
            <person name="Caggese C."/>
            <person name="Calvi B.R."/>
            <person name="Bernardo de Carvalho A."/>
            <person name="Caspi A."/>
            <person name="Castrezana S."/>
            <person name="Celniker S.E."/>
            <person name="Chang J.L."/>
            <person name="Chapple C."/>
            <person name="Chatterji S."/>
            <person name="Chinwalla A."/>
            <person name="Civetta A."/>
            <person name="Clifton S.W."/>
            <person name="Comeron J.M."/>
            <person name="Costello J.C."/>
            <person name="Coyne J.A."/>
            <person name="Daub J."/>
            <person name="David R.G."/>
            <person name="Delcher A.L."/>
            <person name="Delehaunty K."/>
            <person name="Do C.B."/>
            <person name="Ebling H."/>
            <person name="Edwards K."/>
            <person name="Eickbush T."/>
            <person name="Evans J.D."/>
            <person name="Filipski A."/>
            <person name="Findeiss S."/>
            <person name="Freyhult E."/>
            <person name="Fulton L."/>
            <person name="Fulton R."/>
            <person name="Garcia A.C."/>
            <person name="Gardiner A."/>
            <person name="Garfield D.A."/>
            <person name="Garvin B.E."/>
            <person name="Gibson G."/>
            <person name="Gilbert D."/>
            <person name="Gnerre S."/>
            <person name="Godfrey J."/>
            <person name="Good R."/>
            <person name="Gotea V."/>
            <person name="Gravely B."/>
            <person name="Greenberg A.J."/>
            <person name="Griffiths-Jones S."/>
            <person name="Gross S."/>
            <person name="Guigo R."/>
            <person name="Gustafson E.A."/>
            <person name="Haerty W."/>
            <person name="Hahn M.W."/>
            <person name="Halligan D.L."/>
            <person name="Halpern A.L."/>
            <person name="Halter G.M."/>
            <person name="Han M.V."/>
            <person name="Heger A."/>
            <person name="Hillier L."/>
            <person name="Hinrichs A.S."/>
            <person name="Holmes I."/>
            <person name="Hoskins R.A."/>
            <person name="Hubisz M.J."/>
            <person name="Hultmark D."/>
            <person name="Huntley M.A."/>
            <person name="Jaffe D.B."/>
            <person name="Jagadeeshan S."/>
            <person name="Jeck W.R."/>
            <person name="Johnson J."/>
            <person name="Jones C.D."/>
            <person name="Jordan W.C."/>
            <person name="Karpen G.H."/>
            <person name="Kataoka E."/>
            <person name="Keightley P.D."/>
            <person name="Kheradpour P."/>
            <person name="Kirkness E.F."/>
            <person name="Koerich L.B."/>
            <person name="Kristiansen K."/>
            <person name="Kudrna D."/>
            <person name="Kulathinal R.J."/>
            <person name="Kumar S."/>
            <person name="Kwok R."/>
            <person name="Lander E."/>
            <person name="Langley C.H."/>
            <person name="Lapoint R."/>
            <person name="Lazzaro B.P."/>
            <person name="Lee S.J."/>
            <person name="Levesque L."/>
            <person name="Li R."/>
            <person name="Lin C.F."/>
            <person name="Lin M.F."/>
            <person name="Lindblad-Toh K."/>
            <person name="Llopart A."/>
            <person name="Long M."/>
            <person name="Low L."/>
            <person name="Lozovsky E."/>
            <person name="Lu J."/>
            <person name="Luo M."/>
            <person name="Machado C.A."/>
            <person name="Makalowski W."/>
            <person name="Marzo M."/>
            <person name="Matsuda M."/>
            <person name="Matzkin L."/>
            <person name="McAllister B."/>
            <person name="McBride C.S."/>
            <person name="McKernan B."/>
            <person name="McKernan K."/>
            <person name="Mendez-Lago M."/>
            <person name="Minx P."/>
            <person name="Mollenhauer M.U."/>
            <person name="Montooth K."/>
            <person name="Mount S.M."/>
            <person name="Mu X."/>
            <person name="Myers E."/>
            <person name="Negre B."/>
            <person name="Newfeld S."/>
            <person name="Nielsen R."/>
            <person name="Noor M.A."/>
            <person name="O'Grady P."/>
            <person name="Pachter L."/>
            <person name="Papaceit M."/>
            <person name="Parisi M.J."/>
            <person name="Parisi M."/>
            <person name="Parts L."/>
            <person name="Pedersen J.S."/>
            <person name="Pesole G."/>
            <person name="Phillippy A.M."/>
            <person name="Ponting C.P."/>
            <person name="Pop M."/>
            <person name="Porcelli D."/>
            <person name="Powell J.R."/>
            <person name="Prohaska S."/>
            <person name="Pruitt K."/>
            <person name="Puig M."/>
            <person name="Quesneville H."/>
            <person name="Ram K.R."/>
            <person name="Rand D."/>
            <person name="Rasmussen M.D."/>
            <person name="Reed L.K."/>
            <person name="Reenan R."/>
            <person name="Reily A."/>
            <person name="Remington K.A."/>
            <person name="Rieger T.T."/>
            <person name="Ritchie M.G."/>
            <person name="Robin C."/>
            <person name="Rogers Y.H."/>
            <person name="Rohde C."/>
            <person name="Rozas J."/>
            <person name="Rubenfield M.J."/>
            <person name="Ruiz A."/>
            <person name="Russo S."/>
            <person name="Salzberg S.L."/>
            <person name="Sanchez-Gracia A."/>
            <person name="Saranga D.J."/>
            <person name="Sato H."/>
            <person name="Schaeffer S.W."/>
            <person name="Schatz M.C."/>
            <person name="Schlenke T."/>
            <person name="Schwartz R."/>
            <person name="Segarra C."/>
            <person name="Singh R.S."/>
            <person name="Sirot L."/>
            <person name="Sirota M."/>
            <person name="Sisneros N.B."/>
            <person name="Smith C.D."/>
            <person name="Smith T.F."/>
            <person name="Spieth J."/>
            <person name="Stage D.E."/>
            <person name="Stark A."/>
            <person name="Stephan W."/>
            <person name="Strausberg R.L."/>
            <person name="Strempel S."/>
            <person name="Sturgill D."/>
            <person name="Sutton G."/>
            <person name="Sutton G.G."/>
            <person name="Tao W."/>
            <person name="Teichmann S."/>
            <person name="Tobari Y.N."/>
            <person name="Tomimura Y."/>
            <person name="Tsolas J.M."/>
            <person name="Valente V.L."/>
            <person name="Venter E."/>
            <person name="Venter J.C."/>
            <person name="Vicario S."/>
            <person name="Vieira F.G."/>
            <person name="Vilella A.J."/>
            <person name="Villasante A."/>
            <person name="Walenz B."/>
            <person name="Wang J."/>
            <person name="Wasserman M."/>
            <person name="Watts T."/>
            <person name="Wilson D."/>
            <person name="Wilson R.K."/>
            <person name="Wing R.A."/>
            <person name="Wolfner M.F."/>
            <person name="Wong A."/>
            <person name="Wong G.K."/>
            <person name="Wu C.I."/>
            <person name="Wu G."/>
            <person name="Yamamoto D."/>
            <person name="Yang H.P."/>
            <person name="Yang S.P."/>
            <person name="Yorke J.A."/>
            <person name="Yoshida K."/>
            <person name="Zdobnov E."/>
            <person name="Zhang P."/>
            <person name="Zhang Y."/>
            <person name="Zimin A.V."/>
            <person name="Baldwin J."/>
            <person name="Abdouelleil A."/>
            <person name="Abdulkadir J."/>
            <person name="Abebe A."/>
            <person name="Abera B."/>
            <person name="Abreu J."/>
            <person name="Acer S.C."/>
            <person name="Aftuck L."/>
            <person name="Alexander A."/>
            <person name="An P."/>
            <person name="Anderson E."/>
            <person name="Anderson S."/>
            <person name="Arachi H."/>
            <person name="Azer M."/>
            <person name="Bachantsang P."/>
            <person name="Barry A."/>
            <person name="Bayul T."/>
            <person name="Berlin A."/>
            <person name="Bessette D."/>
            <person name="Bloom T."/>
            <person name="Blye J."/>
            <person name="Boguslavskiy L."/>
            <person name="Bonnet C."/>
            <person name="Boukhgalter B."/>
            <person name="Bourzgui I."/>
            <person name="Brown A."/>
            <person name="Cahill P."/>
            <person name="Channer S."/>
            <person name="Cheshatsang Y."/>
            <person name="Chuda L."/>
            <person name="Citroen M."/>
            <person name="Collymore A."/>
            <person name="Cooke P."/>
            <person name="Costello M."/>
            <person name="D'Aco K."/>
            <person name="Daza R."/>
            <person name="De Haan G."/>
            <person name="DeGray S."/>
            <person name="DeMaso C."/>
            <person name="Dhargay N."/>
            <person name="Dooley K."/>
            <person name="Dooley E."/>
            <person name="Doricent M."/>
            <person name="Dorje P."/>
            <person name="Dorjee K."/>
            <person name="Dupes A."/>
            <person name="Elong R."/>
            <person name="Falk J."/>
            <person name="Farina A."/>
            <person name="Faro S."/>
            <person name="Ferguson D."/>
            <person name="Fisher S."/>
            <person name="Foley C.D."/>
            <person name="Franke A."/>
            <person name="Friedrich D."/>
            <person name="Gadbois L."/>
            <person name="Gearin G."/>
            <person name="Gearin C.R."/>
            <person name="Giannoukos G."/>
            <person name="Goode T."/>
            <person name="Graham J."/>
            <person name="Grandbois E."/>
            <person name="Grewal S."/>
            <person name="Gyaltsen K."/>
            <person name="Hafez N."/>
            <person name="Hagos B."/>
            <person name="Hall J."/>
            <person name="Henson C."/>
            <person name="Hollinger A."/>
            <person name="Honan T."/>
            <person name="Huard M.D."/>
            <person name="Hughes L."/>
            <person name="Hurhula B."/>
            <person name="Husby M.E."/>
            <person name="Kamat A."/>
            <person name="Kanga B."/>
            <person name="Kashin S."/>
            <person name="Khazanovich D."/>
            <person name="Kisner P."/>
            <person name="Lance K."/>
            <person name="Lara M."/>
            <person name="Lee W."/>
            <person name="Lennon N."/>
            <person name="Letendre F."/>
            <person name="LeVine R."/>
            <person name="Lipovsky A."/>
            <person name="Liu X."/>
            <person name="Liu J."/>
            <person name="Liu S."/>
            <person name="Lokyitsang T."/>
            <person name="Lokyitsang Y."/>
            <person name="Lubonja R."/>
            <person name="Lui A."/>
            <person name="MacDonald P."/>
            <person name="Magnisalis V."/>
            <person name="Maru K."/>
            <person name="Matthews C."/>
            <person name="McCusker W."/>
            <person name="McDonough S."/>
            <person name="Mehta T."/>
            <person name="Meldrim J."/>
            <person name="Meneus L."/>
            <person name="Mihai O."/>
            <person name="Mihalev A."/>
            <person name="Mihova T."/>
            <person name="Mittelman R."/>
            <person name="Mlenga V."/>
            <person name="Montmayeur A."/>
            <person name="Mulrain L."/>
            <person name="Navidi A."/>
            <person name="Naylor J."/>
            <person name="Negash T."/>
            <person name="Nguyen T."/>
            <person name="Nguyen N."/>
            <person name="Nicol R."/>
            <person name="Norbu C."/>
            <person name="Norbu N."/>
            <person name="Novod N."/>
            <person name="O'Neill B."/>
            <person name="Osman S."/>
            <person name="Markiewicz E."/>
            <person name="Oyono O.L."/>
            <person name="Patti C."/>
            <person name="Phunkhang P."/>
            <person name="Pierre F."/>
            <person name="Priest M."/>
            <person name="Raghuraman S."/>
            <person name="Rege F."/>
            <person name="Reyes R."/>
            <person name="Rise C."/>
            <person name="Rogov P."/>
            <person name="Ross K."/>
            <person name="Ryan E."/>
            <person name="Settipalli S."/>
            <person name="Shea T."/>
            <person name="Sherpa N."/>
            <person name="Shi L."/>
            <person name="Shih D."/>
            <person name="Sparrow T."/>
            <person name="Spaulding J."/>
            <person name="Stalker J."/>
            <person name="Stange-Thomann N."/>
            <person name="Stavropoulos S."/>
            <person name="Stone C."/>
            <person name="Strader C."/>
            <person name="Tesfaye S."/>
            <person name="Thomson T."/>
            <person name="Thoulutsang Y."/>
            <person name="Thoulutsang D."/>
            <person name="Topham K."/>
            <person name="Topping I."/>
            <person name="Tsamla T."/>
            <person name="Vassiliev H."/>
            <person name="Vo A."/>
            <person name="Wangchuk T."/>
            <person name="Wangdi T."/>
            <person name="Weiand M."/>
            <person name="Wilkinson J."/>
            <person name="Wilson A."/>
            <person name="Yadav S."/>
            <person name="Young G."/>
            <person name="Yu Q."/>
            <person name="Zembek L."/>
            <person name="Zhong D."/>
            <person name="Zimmer A."/>
            <person name="Zwirko Z."/>
            <person name="Jaffe D.B."/>
            <person name="Alvarez P."/>
            <person name="Brockman W."/>
            <person name="Butler J."/>
            <person name="Chin C."/>
            <person name="Gnerre S."/>
            <person name="Grabherr M."/>
            <person name="Kleber M."/>
            <person name="Mauceli E."/>
            <person name="MacCallum I."/>
        </authorList>
    </citation>
    <scope>NUCLEOTIDE SEQUENCE [LARGE SCALE GENOMIC DNA]</scope>
    <source>
        <strain evidence="8">MSH-3 / Tucson 14011-0111.49</strain>
    </source>
</reference>
<dbReference type="GO" id="GO:0005737">
    <property type="term" value="C:cytoplasm"/>
    <property type="evidence" value="ECO:0007669"/>
    <property type="project" value="UniProtKB-SubCell"/>
</dbReference>
<dbReference type="AlphaFoldDB" id="B4GSL7"/>
<evidence type="ECO:0000256" key="2">
    <source>
        <dbReference type="ARBA" id="ARBA00004123"/>
    </source>
</evidence>
<evidence type="ECO:0000256" key="3">
    <source>
        <dbReference type="ARBA" id="ARBA00004496"/>
    </source>
</evidence>
<evidence type="ECO:0000256" key="4">
    <source>
        <dbReference type="ARBA" id="ARBA00021436"/>
    </source>
</evidence>
<keyword evidence="8" id="KW-1185">Reference proteome</keyword>
<dbReference type="HOGENOM" id="CLU_070912_1_0_1"/>
<dbReference type="Pfam" id="PF14713">
    <property type="entry name" value="DUF4464"/>
    <property type="match status" value="1"/>
</dbReference>
<keyword evidence="6" id="KW-0539">Nucleus</keyword>
<comment type="subcellular location">
    <subcellularLocation>
        <location evidence="3">Cytoplasm</location>
    </subcellularLocation>
    <subcellularLocation>
        <location evidence="2">Nucleus</location>
    </subcellularLocation>
</comment>
<evidence type="ECO:0000313" key="7">
    <source>
        <dbReference type="EMBL" id="EDW25376.1"/>
    </source>
</evidence>
<organism evidence="8">
    <name type="scientific">Drosophila persimilis</name>
    <name type="common">Fruit fly</name>
    <dbReference type="NCBI Taxonomy" id="7234"/>
    <lineage>
        <taxon>Eukaryota</taxon>
        <taxon>Metazoa</taxon>
        <taxon>Ecdysozoa</taxon>
        <taxon>Arthropoda</taxon>
        <taxon>Hexapoda</taxon>
        <taxon>Insecta</taxon>
        <taxon>Pterygota</taxon>
        <taxon>Neoptera</taxon>
        <taxon>Endopterygota</taxon>
        <taxon>Diptera</taxon>
        <taxon>Brachycera</taxon>
        <taxon>Muscomorpha</taxon>
        <taxon>Ephydroidea</taxon>
        <taxon>Drosophilidae</taxon>
        <taxon>Drosophila</taxon>
        <taxon>Sophophora</taxon>
    </lineage>
</organism>
<comment type="function">
    <text evidence="1">May be involved in spermatogenesis.</text>
</comment>
<dbReference type="Proteomes" id="UP000008744">
    <property type="component" value="Unassembled WGS sequence"/>
</dbReference>
<name>B4GSL7_DROPE</name>
<dbReference type="OrthoDB" id="2136125at2759"/>
<keyword evidence="5" id="KW-0963">Cytoplasm</keyword>
<dbReference type="PhylomeDB" id="B4GSL7"/>
<accession>B4GSL7</accession>
<evidence type="ECO:0000256" key="6">
    <source>
        <dbReference type="ARBA" id="ARBA00023242"/>
    </source>
</evidence>
<dbReference type="InterPro" id="IPR027887">
    <property type="entry name" value="DUF4464"/>
</dbReference>
<dbReference type="PANTHER" id="PTHR33588:SF1">
    <property type="entry name" value="CILIA- AND FLAGELLA-ASSOCIATED PROTEIN 299"/>
    <property type="match status" value="1"/>
</dbReference>
<dbReference type="OMA" id="VIFFDHI"/>
<proteinExistence type="predicted"/>
<dbReference type="GO" id="GO:0005634">
    <property type="term" value="C:nucleus"/>
    <property type="evidence" value="ECO:0007669"/>
    <property type="project" value="UniProtKB-SubCell"/>
</dbReference>
<evidence type="ECO:0000256" key="5">
    <source>
        <dbReference type="ARBA" id="ARBA00022490"/>
    </source>
</evidence>
<dbReference type="EMBL" id="CH479189">
    <property type="protein sequence ID" value="EDW25376.1"/>
    <property type="molecule type" value="Genomic_DNA"/>
</dbReference>
<evidence type="ECO:0000256" key="1">
    <source>
        <dbReference type="ARBA" id="ARBA00003056"/>
    </source>
</evidence>
<sequence length="236" mass="27568">MSLLGFHSYGEYVDQFITLNDVRYLRNWSFQRKLIQNACGKSCLGGLLTEEEYKDRRQKEMDMLKPRGLGGRQLFGDYLNNNDRVLRQFAKREKMLLNKHLSTIVYLLMRSSVGLEVSGFIDLEQSLRESRFLTGSKYFVDWKGVFEGTVKLKPGKHHLSHYNWYKNRVVYNDSDNFQVVNEGAHSLLMKHRGDHKMICVNVGCDCPASKNARRTMYASPIYGHAIFFDHIIRRIN</sequence>
<protein>
    <recommendedName>
        <fullName evidence="4">Cilia- and flagella-associated protein 299</fullName>
    </recommendedName>
</protein>
<dbReference type="KEGG" id="dpe:6596380"/>